<comment type="similarity">
    <text evidence="1 6">Belongs to the NusB family.</text>
</comment>
<comment type="function">
    <text evidence="6">Involved in transcription antitermination. Required for transcription of ribosomal RNA (rRNA) genes. Binds specifically to the boxA antiterminator sequence of the ribosomal RNA (rrn) operons.</text>
</comment>
<dbReference type="RefSeq" id="WP_073182967.1">
    <property type="nucleotide sequence ID" value="NZ_FQXI01000001.1"/>
</dbReference>
<evidence type="ECO:0000256" key="5">
    <source>
        <dbReference type="ARBA" id="ARBA00023163"/>
    </source>
</evidence>
<dbReference type="InterPro" id="IPR035926">
    <property type="entry name" value="NusB-like_sf"/>
</dbReference>
<evidence type="ECO:0000313" key="9">
    <source>
        <dbReference type="Proteomes" id="UP000184032"/>
    </source>
</evidence>
<keyword evidence="3 6" id="KW-0694">RNA-binding</keyword>
<dbReference type="Gene3D" id="1.10.940.10">
    <property type="entry name" value="NusB-like"/>
    <property type="match status" value="1"/>
</dbReference>
<dbReference type="GO" id="GO:0003723">
    <property type="term" value="F:RNA binding"/>
    <property type="evidence" value="ECO:0007669"/>
    <property type="project" value="UniProtKB-UniRule"/>
</dbReference>
<evidence type="ECO:0000256" key="1">
    <source>
        <dbReference type="ARBA" id="ARBA00005952"/>
    </source>
</evidence>
<dbReference type="AlphaFoldDB" id="A0A1M5P9B6"/>
<dbReference type="EMBL" id="FQXI01000001">
    <property type="protein sequence ID" value="SHG98370.1"/>
    <property type="molecule type" value="Genomic_DNA"/>
</dbReference>
<dbReference type="SUPFAM" id="SSF48013">
    <property type="entry name" value="NusB-like"/>
    <property type="match status" value="1"/>
</dbReference>
<evidence type="ECO:0000256" key="3">
    <source>
        <dbReference type="ARBA" id="ARBA00022884"/>
    </source>
</evidence>
<dbReference type="Pfam" id="PF01029">
    <property type="entry name" value="NusB"/>
    <property type="match status" value="1"/>
</dbReference>
<keyword evidence="9" id="KW-1185">Reference proteome</keyword>
<keyword evidence="2 6" id="KW-0889">Transcription antitermination</keyword>
<dbReference type="OrthoDB" id="9811381at2"/>
<dbReference type="HAMAP" id="MF_00073">
    <property type="entry name" value="NusB"/>
    <property type="match status" value="1"/>
</dbReference>
<evidence type="ECO:0000256" key="4">
    <source>
        <dbReference type="ARBA" id="ARBA00023015"/>
    </source>
</evidence>
<keyword evidence="5 6" id="KW-0804">Transcription</keyword>
<dbReference type="GO" id="GO:0031564">
    <property type="term" value="P:transcription antitermination"/>
    <property type="evidence" value="ECO:0007669"/>
    <property type="project" value="UniProtKB-KW"/>
</dbReference>
<dbReference type="Proteomes" id="UP000184032">
    <property type="component" value="Unassembled WGS sequence"/>
</dbReference>
<dbReference type="GO" id="GO:0006353">
    <property type="term" value="P:DNA-templated transcription termination"/>
    <property type="evidence" value="ECO:0007669"/>
    <property type="project" value="UniProtKB-UniRule"/>
</dbReference>
<organism evidence="8 9">
    <name type="scientific">Anaerosphaera aminiphila DSM 21120</name>
    <dbReference type="NCBI Taxonomy" id="1120995"/>
    <lineage>
        <taxon>Bacteria</taxon>
        <taxon>Bacillati</taxon>
        <taxon>Bacillota</taxon>
        <taxon>Tissierellia</taxon>
        <taxon>Tissierellales</taxon>
        <taxon>Peptoniphilaceae</taxon>
        <taxon>Anaerosphaera</taxon>
    </lineage>
</organism>
<evidence type="ECO:0000256" key="2">
    <source>
        <dbReference type="ARBA" id="ARBA00022814"/>
    </source>
</evidence>
<feature type="domain" description="NusB/RsmB/TIM44" evidence="7">
    <location>
        <begin position="5"/>
        <end position="130"/>
    </location>
</feature>
<dbReference type="STRING" id="1120995.SAMN02745245_00231"/>
<dbReference type="InterPro" id="IPR006027">
    <property type="entry name" value="NusB_RsmB_TIM44"/>
</dbReference>
<reference evidence="8 9" key="1">
    <citation type="submission" date="2016-11" db="EMBL/GenBank/DDBJ databases">
        <authorList>
            <person name="Jaros S."/>
            <person name="Januszkiewicz K."/>
            <person name="Wedrychowicz H."/>
        </authorList>
    </citation>
    <scope>NUCLEOTIDE SEQUENCE [LARGE SCALE GENOMIC DNA]</scope>
    <source>
        <strain evidence="8 9">DSM 21120</strain>
    </source>
</reference>
<evidence type="ECO:0000259" key="7">
    <source>
        <dbReference type="Pfam" id="PF01029"/>
    </source>
</evidence>
<proteinExistence type="inferred from homology"/>
<sequence length="135" mass="15775">MSRKKARIGQMQMLYQMDVTKDYSLENLAVFLENFEFAEDEINYIEETMPQIVSNINSIDETISNHLEGWSLSRLAKVDKEILRIAVYEILYRKDIPDEVSINEAIEISKEYGGEDSFKFINGILGSIYRNMYNK</sequence>
<accession>A0A1M5P9B6</accession>
<name>A0A1M5P9B6_9FIRM</name>
<dbReference type="GO" id="GO:0005829">
    <property type="term" value="C:cytosol"/>
    <property type="evidence" value="ECO:0007669"/>
    <property type="project" value="TreeGrafter"/>
</dbReference>
<protein>
    <recommendedName>
        <fullName evidence="6">Transcription antitermination protein NusB</fullName>
    </recommendedName>
    <alternativeName>
        <fullName evidence="6">Antitermination factor NusB</fullName>
    </alternativeName>
</protein>
<keyword evidence="4 6" id="KW-0805">Transcription regulation</keyword>
<dbReference type="PANTHER" id="PTHR11078:SF3">
    <property type="entry name" value="ANTITERMINATION NUSB DOMAIN-CONTAINING PROTEIN"/>
    <property type="match status" value="1"/>
</dbReference>
<dbReference type="NCBIfam" id="TIGR01951">
    <property type="entry name" value="nusB"/>
    <property type="match status" value="1"/>
</dbReference>
<gene>
    <name evidence="6" type="primary">nusB</name>
    <name evidence="8" type="ORF">SAMN02745245_00231</name>
</gene>
<evidence type="ECO:0000313" key="8">
    <source>
        <dbReference type="EMBL" id="SHG98370.1"/>
    </source>
</evidence>
<dbReference type="InterPro" id="IPR011605">
    <property type="entry name" value="NusB_fam"/>
</dbReference>
<evidence type="ECO:0000256" key="6">
    <source>
        <dbReference type="HAMAP-Rule" id="MF_00073"/>
    </source>
</evidence>
<dbReference type="PANTHER" id="PTHR11078">
    <property type="entry name" value="N UTILIZATION SUBSTANCE PROTEIN B-RELATED"/>
    <property type="match status" value="1"/>
</dbReference>